<gene>
    <name evidence="3" type="ORF">BJG266_LOCUS28050</name>
    <name evidence="4" type="ORF">QVE165_LOCUS44322</name>
</gene>
<evidence type="ECO:0000256" key="1">
    <source>
        <dbReference type="SAM" id="MobiDB-lite"/>
    </source>
</evidence>
<dbReference type="PANTHER" id="PTHR20932:SF8">
    <property type="entry name" value="LD22649P"/>
    <property type="match status" value="1"/>
</dbReference>
<dbReference type="Gene3D" id="3.10.350.10">
    <property type="entry name" value="LysM domain"/>
    <property type="match status" value="1"/>
</dbReference>
<dbReference type="OrthoDB" id="2107166at2759"/>
<dbReference type="Proteomes" id="UP000663832">
    <property type="component" value="Unassembled WGS sequence"/>
</dbReference>
<dbReference type="EMBL" id="CAJNOI010000276">
    <property type="protein sequence ID" value="CAF1222290.1"/>
    <property type="molecule type" value="Genomic_DNA"/>
</dbReference>
<feature type="region of interest" description="Disordered" evidence="1">
    <location>
        <begin position="181"/>
        <end position="214"/>
    </location>
</feature>
<sequence>MDKISTEIPTNGPTGSIMTPTEKRALSEVMHNTKRSGGNYGSLAKSQIQPTFYICHKLEINDTMQRLALKYNVNIQEIKRINKLWSDAELSLLENVYIPVNLSLLSTLRTLYPDLNVVQNLSPTAIRVGKTSTNGNDEGTSDSSVSIQSTTTNNTSFQDYFSKIDQQIQTSKKSLETFDVKKQHLLPQSNDTSYSSNDDNNNDLNSSQNTRTTIWNNGRHKDIHHLSDNNITAQNQREKHISAALQRIQQEKDDFDEL</sequence>
<dbReference type="CDD" id="cd00118">
    <property type="entry name" value="LysM"/>
    <property type="match status" value="1"/>
</dbReference>
<organism evidence="3 6">
    <name type="scientific">Adineta steineri</name>
    <dbReference type="NCBI Taxonomy" id="433720"/>
    <lineage>
        <taxon>Eukaryota</taxon>
        <taxon>Metazoa</taxon>
        <taxon>Spiralia</taxon>
        <taxon>Gnathifera</taxon>
        <taxon>Rotifera</taxon>
        <taxon>Eurotatoria</taxon>
        <taxon>Bdelloidea</taxon>
        <taxon>Adinetida</taxon>
        <taxon>Adinetidae</taxon>
        <taxon>Adineta</taxon>
    </lineage>
</organism>
<feature type="region of interest" description="Disordered" evidence="1">
    <location>
        <begin position="128"/>
        <end position="149"/>
    </location>
</feature>
<evidence type="ECO:0000313" key="6">
    <source>
        <dbReference type="Proteomes" id="UP000663877"/>
    </source>
</evidence>
<evidence type="ECO:0000259" key="2">
    <source>
        <dbReference type="Pfam" id="PF01476"/>
    </source>
</evidence>
<dbReference type="Pfam" id="PF01476">
    <property type="entry name" value="LysM"/>
    <property type="match status" value="1"/>
</dbReference>
<feature type="compositionally biased region" description="Low complexity" evidence="1">
    <location>
        <begin position="189"/>
        <end position="207"/>
    </location>
</feature>
<dbReference type="AlphaFoldDB" id="A0A814XYT0"/>
<dbReference type="InterPro" id="IPR018392">
    <property type="entry name" value="LysM"/>
</dbReference>
<evidence type="ECO:0000313" key="5">
    <source>
        <dbReference type="Proteomes" id="UP000663832"/>
    </source>
</evidence>
<keyword evidence="5" id="KW-1185">Reference proteome</keyword>
<comment type="caution">
    <text evidence="3">The sequence shown here is derived from an EMBL/GenBank/DDBJ whole genome shotgun (WGS) entry which is preliminary data.</text>
</comment>
<feature type="domain" description="LysM" evidence="2">
    <location>
        <begin position="61"/>
        <end position="90"/>
    </location>
</feature>
<dbReference type="InterPro" id="IPR036779">
    <property type="entry name" value="LysM_dom_sf"/>
</dbReference>
<dbReference type="InterPro" id="IPR045030">
    <property type="entry name" value="LYSM1-4"/>
</dbReference>
<proteinExistence type="predicted"/>
<dbReference type="Proteomes" id="UP000663877">
    <property type="component" value="Unassembled WGS sequence"/>
</dbReference>
<accession>A0A814XYT0</accession>
<evidence type="ECO:0000313" key="4">
    <source>
        <dbReference type="EMBL" id="CAF1514069.1"/>
    </source>
</evidence>
<evidence type="ECO:0000313" key="3">
    <source>
        <dbReference type="EMBL" id="CAF1222290.1"/>
    </source>
</evidence>
<protein>
    <recommendedName>
        <fullName evidence="2">LysM domain-containing protein</fullName>
    </recommendedName>
</protein>
<dbReference type="PANTHER" id="PTHR20932">
    <property type="entry name" value="LYSM AND PUTATIVE PEPTIDOGLYCAN-BINDING DOMAIN-CONTAINING PROTEIN"/>
    <property type="match status" value="1"/>
</dbReference>
<reference evidence="3" key="1">
    <citation type="submission" date="2021-02" db="EMBL/GenBank/DDBJ databases">
        <authorList>
            <person name="Nowell W R."/>
        </authorList>
    </citation>
    <scope>NUCLEOTIDE SEQUENCE</scope>
</reference>
<name>A0A814XYT0_9BILA</name>
<feature type="compositionally biased region" description="Polar residues" evidence="1">
    <location>
        <begin position="130"/>
        <end position="149"/>
    </location>
</feature>
<dbReference type="EMBL" id="CAJNOM010000591">
    <property type="protein sequence ID" value="CAF1514069.1"/>
    <property type="molecule type" value="Genomic_DNA"/>
</dbReference>